<accession>A0A1H6FZX5</accession>
<organism evidence="1 2">
    <name type="scientific">Thermoleophilum album</name>
    <dbReference type="NCBI Taxonomy" id="29539"/>
    <lineage>
        <taxon>Bacteria</taxon>
        <taxon>Bacillati</taxon>
        <taxon>Actinomycetota</taxon>
        <taxon>Thermoleophilia</taxon>
        <taxon>Thermoleophilales</taxon>
        <taxon>Thermoleophilaceae</taxon>
        <taxon>Thermoleophilum</taxon>
    </lineage>
</organism>
<dbReference type="OrthoDB" id="5244030at2"/>
<evidence type="ECO:0000313" key="1">
    <source>
        <dbReference type="EMBL" id="SEH15573.1"/>
    </source>
</evidence>
<dbReference type="AlphaFoldDB" id="A0A1H6FZX5"/>
<reference evidence="2" key="1">
    <citation type="submission" date="2016-10" db="EMBL/GenBank/DDBJ databases">
        <authorList>
            <person name="Varghese N."/>
            <person name="Submissions S."/>
        </authorList>
    </citation>
    <scope>NUCLEOTIDE SEQUENCE [LARGE SCALE GENOMIC DNA]</scope>
    <source>
        <strain evidence="2">ATCC 35263</strain>
    </source>
</reference>
<proteinExistence type="predicted"/>
<protein>
    <submittedName>
        <fullName evidence="1">Uncharacterized protein</fullName>
    </submittedName>
</protein>
<dbReference type="RefSeq" id="WP_093118635.1">
    <property type="nucleotide sequence ID" value="NZ_FNWJ01000002.1"/>
</dbReference>
<dbReference type="Proteomes" id="UP000222056">
    <property type="component" value="Unassembled WGS sequence"/>
</dbReference>
<evidence type="ECO:0000313" key="2">
    <source>
        <dbReference type="Proteomes" id="UP000222056"/>
    </source>
</evidence>
<sequence>MALADEFQRLVSSLPEDWSYLELDLALDEPERFVEAATLLTQVNAIPDTSEGIHFRIRVANKFGHAAAVPAVRATLRLLDEQGIKGRLEVRDVRAGRVEVVPMWGRPESVRREFARLRMQ</sequence>
<gene>
    <name evidence="1" type="ORF">SAMN02745716_1996</name>
</gene>
<dbReference type="EMBL" id="FNWJ01000002">
    <property type="protein sequence ID" value="SEH15573.1"/>
    <property type="molecule type" value="Genomic_DNA"/>
</dbReference>
<name>A0A1H6FZX5_THEAL</name>
<keyword evidence="2" id="KW-1185">Reference proteome</keyword>
<dbReference type="STRING" id="29539.SAMN02745716_1996"/>